<evidence type="ECO:0000313" key="1">
    <source>
        <dbReference type="EMBL" id="KAI8577022.1"/>
    </source>
</evidence>
<name>A0AAD5HAK0_UMBRA</name>
<comment type="caution">
    <text evidence="1">The sequence shown here is derived from an EMBL/GenBank/DDBJ whole genome shotgun (WGS) entry which is preliminary data.</text>
</comment>
<dbReference type="Proteomes" id="UP001206595">
    <property type="component" value="Unassembled WGS sequence"/>
</dbReference>
<reference evidence="1" key="1">
    <citation type="submission" date="2021-06" db="EMBL/GenBank/DDBJ databases">
        <authorList>
            <consortium name="DOE Joint Genome Institute"/>
            <person name="Mondo S.J."/>
            <person name="Amses K.R."/>
            <person name="Simmons D.R."/>
            <person name="Longcore J.E."/>
            <person name="Seto K."/>
            <person name="Alves G.H."/>
            <person name="Bonds A.E."/>
            <person name="Quandt C.A."/>
            <person name="Davis W.J."/>
            <person name="Chang Y."/>
            <person name="Letcher P.M."/>
            <person name="Powell M.J."/>
            <person name="Kuo A."/>
            <person name="Labutti K."/>
            <person name="Pangilinan J."/>
            <person name="Andreopoulos W."/>
            <person name="Tritt A."/>
            <person name="Riley R."/>
            <person name="Hundley H."/>
            <person name="Johnson J."/>
            <person name="Lipzen A."/>
            <person name="Barry K."/>
            <person name="Berbee M.L."/>
            <person name="Buchler N.E."/>
            <person name="Grigoriev I.V."/>
            <person name="Spatafora J.W."/>
            <person name="Stajich J.E."/>
            <person name="James T.Y."/>
        </authorList>
    </citation>
    <scope>NUCLEOTIDE SEQUENCE</scope>
    <source>
        <strain evidence="1">AG</strain>
    </source>
</reference>
<evidence type="ECO:0000313" key="2">
    <source>
        <dbReference type="Proteomes" id="UP001206595"/>
    </source>
</evidence>
<proteinExistence type="predicted"/>
<dbReference type="AlphaFoldDB" id="A0AAD5HAK0"/>
<accession>A0AAD5HAK0</accession>
<dbReference type="RefSeq" id="XP_051442026.1">
    <property type="nucleotide sequence ID" value="XM_051591131.1"/>
</dbReference>
<dbReference type="EMBL" id="MU620946">
    <property type="protein sequence ID" value="KAI8577022.1"/>
    <property type="molecule type" value="Genomic_DNA"/>
</dbReference>
<sequence length="406" mass="45408">MLPLGKNSKENPNEAYDVEVHVIQNIAKAIENIRVATPVVTPSSHAIDIVESIRNKLLLLVQTDDQPTISSKGKECIWLLRNGRDIVWSSDIQTTTEVSDHKAPEDVRYAAGLLVVFAETDSYTDSMEDILVYTAYKECRNPTLLKLNQVEVNYLQAFGKRWSNQMKEAAFTLSEGRPSMANDVYEKFLALGSYNDVLSKVIAKTRTSLILTSSAKIRLGYWAHIYKGRKGSTSTPVKSILGRESNLLKRKEFSIGMTDSQRINSGVQPGDGWRISLLFLLAVSRQYPDYISKTLARNTGGYLERGRGHGNLWAPRVTSDQLADCGVFMSNARDAGYGLSFHLESLVSAALSVNDQSTIFQDTIRLCHFVSIMCVDGSWHLEDFQIVSEPTMEQSFDHVVTNHIMN</sequence>
<keyword evidence="2" id="KW-1185">Reference proteome</keyword>
<organism evidence="1 2">
    <name type="scientific">Umbelopsis ramanniana AG</name>
    <dbReference type="NCBI Taxonomy" id="1314678"/>
    <lineage>
        <taxon>Eukaryota</taxon>
        <taxon>Fungi</taxon>
        <taxon>Fungi incertae sedis</taxon>
        <taxon>Mucoromycota</taxon>
        <taxon>Mucoromycotina</taxon>
        <taxon>Umbelopsidomycetes</taxon>
        <taxon>Umbelopsidales</taxon>
        <taxon>Umbelopsidaceae</taxon>
        <taxon>Umbelopsis</taxon>
    </lineage>
</organism>
<dbReference type="GeneID" id="75916474"/>
<reference evidence="1" key="2">
    <citation type="journal article" date="2022" name="Proc. Natl. Acad. Sci. U.S.A.">
        <title>Diploid-dominant life cycles characterize the early evolution of Fungi.</title>
        <authorList>
            <person name="Amses K.R."/>
            <person name="Simmons D.R."/>
            <person name="Longcore J.E."/>
            <person name="Mondo S.J."/>
            <person name="Seto K."/>
            <person name="Jeronimo G.H."/>
            <person name="Bonds A.E."/>
            <person name="Quandt C.A."/>
            <person name="Davis W.J."/>
            <person name="Chang Y."/>
            <person name="Federici B.A."/>
            <person name="Kuo A."/>
            <person name="LaButti K."/>
            <person name="Pangilinan J."/>
            <person name="Andreopoulos W."/>
            <person name="Tritt A."/>
            <person name="Riley R."/>
            <person name="Hundley H."/>
            <person name="Johnson J."/>
            <person name="Lipzen A."/>
            <person name="Barry K."/>
            <person name="Lang B.F."/>
            <person name="Cuomo C.A."/>
            <person name="Buchler N.E."/>
            <person name="Grigoriev I.V."/>
            <person name="Spatafora J.W."/>
            <person name="Stajich J.E."/>
            <person name="James T.Y."/>
        </authorList>
    </citation>
    <scope>NUCLEOTIDE SEQUENCE</scope>
    <source>
        <strain evidence="1">AG</strain>
    </source>
</reference>
<protein>
    <submittedName>
        <fullName evidence="1">Uncharacterized protein</fullName>
    </submittedName>
</protein>
<gene>
    <name evidence="1" type="ORF">K450DRAFT_254020</name>
</gene>